<feature type="domain" description="HPt" evidence="12">
    <location>
        <begin position="1175"/>
        <end position="1267"/>
    </location>
</feature>
<dbReference type="InterPro" id="IPR003661">
    <property type="entry name" value="HisK_dim/P_dom"/>
</dbReference>
<comment type="caution">
    <text evidence="13">The sequence shown here is derived from an EMBL/GenBank/DDBJ whole genome shotgun (WGS) entry which is preliminary data.</text>
</comment>
<dbReference type="PROSITE" id="PS50894">
    <property type="entry name" value="HPT"/>
    <property type="match status" value="1"/>
</dbReference>
<evidence type="ECO:0000259" key="12">
    <source>
        <dbReference type="PROSITE" id="PS50894"/>
    </source>
</evidence>
<reference evidence="13 14" key="1">
    <citation type="submission" date="2021-06" db="EMBL/GenBank/DDBJ databases">
        <authorList>
            <person name="Lee D.H."/>
        </authorList>
    </citation>
    <scope>NUCLEOTIDE SEQUENCE [LARGE SCALE GENOMIC DNA]</scope>
    <source>
        <strain evidence="13 14">MMS21-HV4-11</strain>
    </source>
</reference>
<gene>
    <name evidence="13" type="ORF">KQ910_22405</name>
</gene>
<evidence type="ECO:0000259" key="9">
    <source>
        <dbReference type="PROSITE" id="PS50109"/>
    </source>
</evidence>
<dbReference type="SMART" id="SM00448">
    <property type="entry name" value="REC"/>
    <property type="match status" value="1"/>
</dbReference>
<organism evidence="13 14">
    <name type="scientific">Reyranella humidisoli</name>
    <dbReference type="NCBI Taxonomy" id="2849149"/>
    <lineage>
        <taxon>Bacteria</taxon>
        <taxon>Pseudomonadati</taxon>
        <taxon>Pseudomonadota</taxon>
        <taxon>Alphaproteobacteria</taxon>
        <taxon>Hyphomicrobiales</taxon>
        <taxon>Reyranellaceae</taxon>
        <taxon>Reyranella</taxon>
    </lineage>
</organism>
<dbReference type="PANTHER" id="PTHR45339">
    <property type="entry name" value="HYBRID SIGNAL TRANSDUCTION HISTIDINE KINASE J"/>
    <property type="match status" value="1"/>
</dbReference>
<dbReference type="CDD" id="cd00088">
    <property type="entry name" value="HPT"/>
    <property type="match status" value="1"/>
</dbReference>
<dbReference type="RefSeq" id="WP_216965408.1">
    <property type="nucleotide sequence ID" value="NZ_JAHOPB010000002.1"/>
</dbReference>
<dbReference type="InterPro" id="IPR008207">
    <property type="entry name" value="Sig_transdc_His_kin_Hpt_dom"/>
</dbReference>
<dbReference type="SMART" id="SM00091">
    <property type="entry name" value="PAS"/>
    <property type="match status" value="4"/>
</dbReference>
<dbReference type="EC" id="2.7.13.3" evidence="2"/>
<dbReference type="Pfam" id="PF12860">
    <property type="entry name" value="PAS_7"/>
    <property type="match status" value="4"/>
</dbReference>
<evidence type="ECO:0000313" key="14">
    <source>
        <dbReference type="Proteomes" id="UP000727907"/>
    </source>
</evidence>
<feature type="transmembrane region" description="Helical" evidence="8">
    <location>
        <begin position="144"/>
        <end position="163"/>
    </location>
</feature>
<keyword evidence="8" id="KW-0812">Transmembrane</keyword>
<keyword evidence="8" id="KW-1133">Transmembrane helix</keyword>
<dbReference type="EMBL" id="JAHOPB010000002">
    <property type="protein sequence ID" value="MBU8876542.1"/>
    <property type="molecule type" value="Genomic_DNA"/>
</dbReference>
<evidence type="ECO:0000313" key="13">
    <source>
        <dbReference type="EMBL" id="MBU8876542.1"/>
    </source>
</evidence>
<dbReference type="CDD" id="cd17546">
    <property type="entry name" value="REC_hyHK_CKI1_RcsC-like"/>
    <property type="match status" value="1"/>
</dbReference>
<proteinExistence type="predicted"/>
<feature type="transmembrane region" description="Helical" evidence="8">
    <location>
        <begin position="169"/>
        <end position="187"/>
    </location>
</feature>
<dbReference type="CDD" id="cd00082">
    <property type="entry name" value="HisKA"/>
    <property type="match status" value="1"/>
</dbReference>
<keyword evidence="4" id="KW-0902">Two-component regulatory system</keyword>
<dbReference type="Pfam" id="PF00072">
    <property type="entry name" value="Response_reg"/>
    <property type="match status" value="1"/>
</dbReference>
<dbReference type="Proteomes" id="UP000727907">
    <property type="component" value="Unassembled WGS sequence"/>
</dbReference>
<feature type="modified residue" description="Phosphohistidine" evidence="5">
    <location>
        <position position="1214"/>
    </location>
</feature>
<feature type="domain" description="Response regulatory" evidence="10">
    <location>
        <begin position="1034"/>
        <end position="1153"/>
    </location>
</feature>
<protein>
    <recommendedName>
        <fullName evidence="2">histidine kinase</fullName>
        <ecNumber evidence="2">2.7.13.3</ecNumber>
    </recommendedName>
</protein>
<evidence type="ECO:0000256" key="7">
    <source>
        <dbReference type="SAM" id="Coils"/>
    </source>
</evidence>
<sequence length="1267" mass="137987">MPLMTQMDTTAIAPDRVAQVVTERLIASPLLTRVLVFPVIAVTAAALYGWTAPVWMVALPGLFYVASLMGSWQASRAFARNAAARSLAGWRLFYGAGSVGTSFANGLMGGLFATLPGEHERLLWSFALCLAVGWLPTRVLHGPTFLLSGLALLLPIASVLALGDGSREAFWLAVVPLVYLAIINMLAHVERMRLREQIARDIAAADLSQSLDKAHRDVAVAQDTMRTVLDNMSDGAMLYEGDGRWLYQNQAMARLHDMPDDLLKTLPTFADIVRYRANRGDYGPVDALPGGLEGWVASRVARFDAPGQPAQQRTTVTGRLVEVTYRLLPGGRVLTVHRDITELKQRQVELEQTRDEVADAHRLMNTMLDGMTDATSMFDADGRLIYANNAFRRNLGSNNFGDLPVGTTLHQIVSAQIAAGDEIVENGVALSVEQRVARVLDPNGCRFERSFPTGQHVEFRFSPLGNGRTLGVYRDITELKQREQELERSRVEASRERERLTDAIESMPHGFVLFDADDRLVLCNRHFLEYYPAIADITKPGVHVRDMLEAAARRGQIPLGDRSLEEWLDWRMAIRRNPGEPIESLVSTGRWVLIGERRTAEGGLAGIYSDITDLKAREAELERARGQAAEARERLILAMEAMDDGIAFLDSDERLIQCNEAYRRFMRHLPEIVTPGTDLRAAIRHAGKVVAPPNEDSTVWADRQLATLQSGRPALIPYGPKQWARVSMRYEADRRSVILVSDVSEERQRQRQLERALAGAEKSRTDAEAANQAKSTFLATMSHEIRTPMNGVLGMMEVLEAEGVDEVQARTVATMRESAQALLRIIDDLLDFSKIEAGALDFEEASFSLTGLVDSAIATFRPQAERKGLSLVAAVAPGSTDALVGDPTRVRQILFNLLGNALKFTDRGGAMIRARTEPLGEGGTRVVLSVSDTGIGLDEAQQARLFVPFSQADSSTTRRFGGTGLGLSIVRRLAQLMGGDVAVESTPGGGSTFTVTLQLMAAPADSPLIDLPLIDRFADEATMAAMPSPLAGNRVLVVDDHPINREVLVRQLRALGIDSDSAADGLAGLQAWQAGAYDIVFADIHMPRMDGFEMTAEIRRIEAAEARPHTPVVAVTANALAGEDERCRAAGLDGYLSKPVSLARLRATLQRWLRDTATALSAIDRSVLDPWIGDDEAARRDLLGKFATTALDSRQDIEAAMTAGDLPALAAAAHRLKGSALAVGARALADAAGILERTARAGDRAACQDSLGPLAVEVQRARAEIDG</sequence>
<keyword evidence="14" id="KW-1185">Reference proteome</keyword>
<evidence type="ECO:0000256" key="1">
    <source>
        <dbReference type="ARBA" id="ARBA00000085"/>
    </source>
</evidence>
<feature type="domain" description="Histidine kinase" evidence="9">
    <location>
        <begin position="780"/>
        <end position="1001"/>
    </location>
</feature>
<dbReference type="PROSITE" id="PS50112">
    <property type="entry name" value="PAS"/>
    <property type="match status" value="1"/>
</dbReference>
<feature type="transmembrane region" description="Helical" evidence="8">
    <location>
        <begin position="54"/>
        <end position="72"/>
    </location>
</feature>
<evidence type="ECO:0000256" key="5">
    <source>
        <dbReference type="PROSITE-ProRule" id="PRU00110"/>
    </source>
</evidence>
<dbReference type="InterPro" id="IPR005467">
    <property type="entry name" value="His_kinase_dom"/>
</dbReference>
<dbReference type="PANTHER" id="PTHR45339:SF1">
    <property type="entry name" value="HYBRID SIGNAL TRANSDUCTION HISTIDINE KINASE J"/>
    <property type="match status" value="1"/>
</dbReference>
<feature type="modified residue" description="4-aspartylphosphate" evidence="6">
    <location>
        <position position="1083"/>
    </location>
</feature>
<feature type="coiled-coil region" evidence="7">
    <location>
        <begin position="476"/>
        <end position="503"/>
    </location>
</feature>
<comment type="catalytic activity">
    <reaction evidence="1">
        <text>ATP + protein L-histidine = ADP + protein N-phospho-L-histidine.</text>
        <dbReference type="EC" id="2.7.13.3"/>
    </reaction>
</comment>
<evidence type="ECO:0000256" key="6">
    <source>
        <dbReference type="PROSITE-ProRule" id="PRU00169"/>
    </source>
</evidence>
<evidence type="ECO:0000259" key="10">
    <source>
        <dbReference type="PROSITE" id="PS50110"/>
    </source>
</evidence>
<dbReference type="SMART" id="SM00387">
    <property type="entry name" value="HATPase_c"/>
    <property type="match status" value="1"/>
</dbReference>
<evidence type="ECO:0000259" key="11">
    <source>
        <dbReference type="PROSITE" id="PS50112"/>
    </source>
</evidence>
<dbReference type="InterPro" id="IPR001789">
    <property type="entry name" value="Sig_transdc_resp-reg_receiver"/>
</dbReference>
<dbReference type="InterPro" id="IPR003594">
    <property type="entry name" value="HATPase_dom"/>
</dbReference>
<feature type="transmembrane region" description="Helical" evidence="8">
    <location>
        <begin position="92"/>
        <end position="115"/>
    </location>
</feature>
<dbReference type="CDD" id="cd16922">
    <property type="entry name" value="HATPase_EvgS-ArcB-TorS-like"/>
    <property type="match status" value="1"/>
</dbReference>
<feature type="transmembrane region" description="Helical" evidence="8">
    <location>
        <begin position="30"/>
        <end position="48"/>
    </location>
</feature>
<keyword evidence="7" id="KW-0175">Coiled coil</keyword>
<evidence type="ECO:0000256" key="4">
    <source>
        <dbReference type="ARBA" id="ARBA00023012"/>
    </source>
</evidence>
<dbReference type="InterPro" id="IPR000014">
    <property type="entry name" value="PAS"/>
</dbReference>
<feature type="domain" description="PAS" evidence="11">
    <location>
        <begin position="360"/>
        <end position="396"/>
    </location>
</feature>
<keyword evidence="3 6" id="KW-0597">Phosphoprotein</keyword>
<dbReference type="Pfam" id="PF00512">
    <property type="entry name" value="HisKA"/>
    <property type="match status" value="1"/>
</dbReference>
<feature type="coiled-coil region" evidence="7">
    <location>
        <begin position="614"/>
        <end position="641"/>
    </location>
</feature>
<accession>A0ABS6IS38</accession>
<dbReference type="Pfam" id="PF01627">
    <property type="entry name" value="Hpt"/>
    <property type="match status" value="1"/>
</dbReference>
<keyword evidence="8" id="KW-0472">Membrane</keyword>
<evidence type="ECO:0000256" key="2">
    <source>
        <dbReference type="ARBA" id="ARBA00012438"/>
    </source>
</evidence>
<dbReference type="Pfam" id="PF02518">
    <property type="entry name" value="HATPase_c"/>
    <property type="match status" value="1"/>
</dbReference>
<dbReference type="PROSITE" id="PS50109">
    <property type="entry name" value="HIS_KIN"/>
    <property type="match status" value="1"/>
</dbReference>
<evidence type="ECO:0000256" key="8">
    <source>
        <dbReference type="SAM" id="Phobius"/>
    </source>
</evidence>
<dbReference type="PROSITE" id="PS50110">
    <property type="entry name" value="RESPONSE_REGULATORY"/>
    <property type="match status" value="1"/>
</dbReference>
<feature type="coiled-coil region" evidence="7">
    <location>
        <begin position="743"/>
        <end position="770"/>
    </location>
</feature>
<dbReference type="SMART" id="SM00388">
    <property type="entry name" value="HisKA"/>
    <property type="match status" value="1"/>
</dbReference>
<evidence type="ECO:0000256" key="3">
    <source>
        <dbReference type="ARBA" id="ARBA00022553"/>
    </source>
</evidence>
<name>A0ABS6IS38_9HYPH</name>